<dbReference type="OrthoDB" id="4382032at2"/>
<sequence>MKLLLVAAGFAAVVGMAVPAHADDTDDAFVASLDKAGITYSDSDLAAGAGKWVCKTLQGPTAMSDVVSTLESKNSDLTDDKANKFAAIAVSTYCPYMAFSTTSPSPSATTTSSSS</sequence>
<feature type="chain" id="PRO_5030025044" description="DUF732 domain-containing protein" evidence="1">
    <location>
        <begin position="23"/>
        <end position="115"/>
    </location>
</feature>
<proteinExistence type="predicted"/>
<accession>A0A1A2SST0</accession>
<dbReference type="EMBL" id="LZJU01000190">
    <property type="protein sequence ID" value="OBH66990.1"/>
    <property type="molecule type" value="Genomic_DNA"/>
</dbReference>
<dbReference type="InterPro" id="IPR007969">
    <property type="entry name" value="DUF732"/>
</dbReference>
<keyword evidence="1" id="KW-0732">Signal</keyword>
<evidence type="ECO:0000313" key="3">
    <source>
        <dbReference type="EMBL" id="OBH66990.1"/>
    </source>
</evidence>
<feature type="signal peptide" evidence="1">
    <location>
        <begin position="1"/>
        <end position="22"/>
    </location>
</feature>
<feature type="domain" description="DUF732" evidence="2">
    <location>
        <begin position="26"/>
        <end position="95"/>
    </location>
</feature>
<reference evidence="3 4" key="1">
    <citation type="submission" date="2016-06" db="EMBL/GenBank/DDBJ databases">
        <authorList>
            <person name="Kjaerup R.B."/>
            <person name="Dalgaard T.S."/>
            <person name="Juul-Madsen H.R."/>
        </authorList>
    </citation>
    <scope>NUCLEOTIDE SEQUENCE [LARGE SCALE GENOMIC DNA]</scope>
    <source>
        <strain evidence="3 4">E152</strain>
    </source>
</reference>
<evidence type="ECO:0000313" key="4">
    <source>
        <dbReference type="Proteomes" id="UP000092389"/>
    </source>
</evidence>
<dbReference type="RefSeq" id="WP_067839980.1">
    <property type="nucleotide sequence ID" value="NZ_LZJP01000111.1"/>
</dbReference>
<evidence type="ECO:0000256" key="1">
    <source>
        <dbReference type="SAM" id="SignalP"/>
    </source>
</evidence>
<dbReference type="Proteomes" id="UP000092389">
    <property type="component" value="Unassembled WGS sequence"/>
</dbReference>
<gene>
    <name evidence="3" type="ORF">A5683_10070</name>
</gene>
<name>A0A1A2SSA9_MYCNT</name>
<accession>A0A1A2SSA9</accession>
<comment type="caution">
    <text evidence="3">The sequence shown here is derived from an EMBL/GenBank/DDBJ whole genome shotgun (WGS) entry which is preliminary data.</text>
</comment>
<organism evidence="3 4">
    <name type="scientific">Mycobacterium mantenii</name>
    <dbReference type="NCBI Taxonomy" id="560555"/>
    <lineage>
        <taxon>Bacteria</taxon>
        <taxon>Bacillati</taxon>
        <taxon>Actinomycetota</taxon>
        <taxon>Actinomycetes</taxon>
        <taxon>Mycobacteriales</taxon>
        <taxon>Mycobacteriaceae</taxon>
        <taxon>Mycobacterium</taxon>
        <taxon>Mycobacterium avium complex (MAC)</taxon>
    </lineage>
</organism>
<evidence type="ECO:0000259" key="2">
    <source>
        <dbReference type="Pfam" id="PF05305"/>
    </source>
</evidence>
<protein>
    <recommendedName>
        <fullName evidence="2">DUF732 domain-containing protein</fullName>
    </recommendedName>
</protein>
<dbReference type="AlphaFoldDB" id="A0A1A2SSA9"/>
<dbReference type="Pfam" id="PF05305">
    <property type="entry name" value="DUF732"/>
    <property type="match status" value="1"/>
</dbReference>